<feature type="domain" description="Polymerase beta nucleotidyltransferase" evidence="1">
    <location>
        <begin position="14"/>
        <end position="103"/>
    </location>
</feature>
<comment type="caution">
    <text evidence="2">The sequence shown here is derived from an EMBL/GenBank/DDBJ whole genome shotgun (WGS) entry which is preliminary data.</text>
</comment>
<dbReference type="GO" id="GO:0016740">
    <property type="term" value="F:transferase activity"/>
    <property type="evidence" value="ECO:0007669"/>
    <property type="project" value="UniProtKB-KW"/>
</dbReference>
<dbReference type="RefSeq" id="WP_127700202.1">
    <property type="nucleotide sequence ID" value="NZ_SACS01000018.1"/>
</dbReference>
<gene>
    <name evidence="2" type="ORF">EOE67_15255</name>
</gene>
<proteinExistence type="predicted"/>
<protein>
    <submittedName>
        <fullName evidence="2">Nucleotidyltransferase domain-containing protein</fullName>
    </submittedName>
</protein>
<dbReference type="AlphaFoldDB" id="A0A437QIQ2"/>
<reference evidence="2 3" key="1">
    <citation type="submission" date="2019-01" db="EMBL/GenBank/DDBJ databases">
        <authorList>
            <person name="Chen W.-M."/>
        </authorList>
    </citation>
    <scope>NUCLEOTIDE SEQUENCE [LARGE SCALE GENOMIC DNA]</scope>
    <source>
        <strain evidence="2 3">KYPC3</strain>
    </source>
</reference>
<dbReference type="Gene3D" id="3.30.460.10">
    <property type="entry name" value="Beta Polymerase, domain 2"/>
    <property type="match status" value="1"/>
</dbReference>
<name>A0A437QIQ2_9GAMM</name>
<dbReference type="InterPro" id="IPR041633">
    <property type="entry name" value="Polbeta"/>
</dbReference>
<dbReference type="Pfam" id="PF18765">
    <property type="entry name" value="Polbeta"/>
    <property type="match status" value="1"/>
</dbReference>
<dbReference type="OrthoDB" id="9803106at2"/>
<dbReference type="EMBL" id="SACS01000018">
    <property type="protein sequence ID" value="RVU34405.1"/>
    <property type="molecule type" value="Genomic_DNA"/>
</dbReference>
<sequence>MVTEHFGLSGCMVQQIQQVLAAYPSIEQVLLYGSRAMGKEKYGSDIDLVIVGADFSHQQLLHLLTALDDLLLPYSFDISRLDDIANPELHAHIQRVGQVFYQR</sequence>
<organism evidence="2 3">
    <name type="scientific">Rheinheimera riviphila</name>
    <dbReference type="NCBI Taxonomy" id="1834037"/>
    <lineage>
        <taxon>Bacteria</taxon>
        <taxon>Pseudomonadati</taxon>
        <taxon>Pseudomonadota</taxon>
        <taxon>Gammaproteobacteria</taxon>
        <taxon>Chromatiales</taxon>
        <taxon>Chromatiaceae</taxon>
        <taxon>Rheinheimera</taxon>
    </lineage>
</organism>
<keyword evidence="3" id="KW-1185">Reference proteome</keyword>
<keyword evidence="2" id="KW-0808">Transferase</keyword>
<evidence type="ECO:0000259" key="1">
    <source>
        <dbReference type="Pfam" id="PF18765"/>
    </source>
</evidence>
<accession>A0A437QIQ2</accession>
<dbReference type="Proteomes" id="UP000283077">
    <property type="component" value="Unassembled WGS sequence"/>
</dbReference>
<dbReference type="InterPro" id="IPR043519">
    <property type="entry name" value="NT_sf"/>
</dbReference>
<dbReference type="SUPFAM" id="SSF81301">
    <property type="entry name" value="Nucleotidyltransferase"/>
    <property type="match status" value="1"/>
</dbReference>
<evidence type="ECO:0000313" key="3">
    <source>
        <dbReference type="Proteomes" id="UP000283077"/>
    </source>
</evidence>
<evidence type="ECO:0000313" key="2">
    <source>
        <dbReference type="EMBL" id="RVU34405.1"/>
    </source>
</evidence>
<dbReference type="CDD" id="cd05403">
    <property type="entry name" value="NT_KNTase_like"/>
    <property type="match status" value="1"/>
</dbReference>